<dbReference type="GO" id="GO:0004222">
    <property type="term" value="F:metalloendopeptidase activity"/>
    <property type="evidence" value="ECO:0007669"/>
    <property type="project" value="TreeGrafter"/>
</dbReference>
<feature type="domain" description="M23ase beta-sheet core" evidence="2">
    <location>
        <begin position="273"/>
        <end position="362"/>
    </location>
</feature>
<gene>
    <name evidence="3" type="ORF">J5A53_08940</name>
    <name evidence="4" type="ORF">NCTC12967_01325</name>
</gene>
<dbReference type="SUPFAM" id="SSF51261">
    <property type="entry name" value="Duplicated hybrid motif"/>
    <property type="match status" value="1"/>
</dbReference>
<keyword evidence="4" id="KW-0378">Hydrolase</keyword>
<proteinExistence type="predicted"/>
<accession>A0A3N4D838</accession>
<feature type="compositionally biased region" description="Low complexity" evidence="1">
    <location>
        <begin position="126"/>
        <end position="191"/>
    </location>
</feature>
<dbReference type="PANTHER" id="PTHR21666">
    <property type="entry name" value="PEPTIDASE-RELATED"/>
    <property type="match status" value="1"/>
</dbReference>
<dbReference type="CDD" id="cd12797">
    <property type="entry name" value="M23_peptidase"/>
    <property type="match status" value="1"/>
</dbReference>
<dbReference type="EC" id="3.4.24.75" evidence="4"/>
<organism evidence="4 5">
    <name type="scientific">Arachnia propionica</name>
    <dbReference type="NCBI Taxonomy" id="1750"/>
    <lineage>
        <taxon>Bacteria</taxon>
        <taxon>Bacillati</taxon>
        <taxon>Actinomycetota</taxon>
        <taxon>Actinomycetes</taxon>
        <taxon>Propionibacteriales</taxon>
        <taxon>Propionibacteriaceae</taxon>
        <taxon>Arachnia</taxon>
    </lineage>
</organism>
<dbReference type="InterPro" id="IPR011055">
    <property type="entry name" value="Dup_hybrid_motif"/>
</dbReference>
<dbReference type="OrthoDB" id="1099523at2"/>
<dbReference type="PANTHER" id="PTHR21666:SF270">
    <property type="entry name" value="MUREIN HYDROLASE ACTIVATOR ENVC"/>
    <property type="match status" value="1"/>
</dbReference>
<feature type="region of interest" description="Disordered" evidence="1">
    <location>
        <begin position="1"/>
        <end position="33"/>
    </location>
</feature>
<evidence type="ECO:0000313" key="4">
    <source>
        <dbReference type="EMBL" id="VEH70042.1"/>
    </source>
</evidence>
<sequence length="385" mass="39284">MGFLKPTQPRRGCAAFGPGAIPRRALPTPPAPWRRPLAALVLAGGIGTMGMVSQSAAAAEVDPSAGHHETVADSSGHSGKQSSVSAKSSYRSRQSASPRRAANSDRDCEGQSTPRRAYSDRETSRSSSNGSKSSGSTTGKKSGYTSTKSGSTGKKSGYTSTKSGYTSTKHSGSSKSSTSKKYNSWSKKSGYTSNKKRTSFSSNGGSYSSNRSYSSNGSGTNSSSGTSSNSSTVSSDAAASSSTPAVNGAAAPLAKGSYRIGAAFGATGSWSRYHTGQDFVASSGTPVHAATSGTVISGNVGSWAGNYVVIRAADGSSTLYAHMSNTDVKVGQQVTAGQKIGNVGSTGRSFGAHLHFEYYPSGVTPGNVYSATNPMSYLRSIGISM</sequence>
<name>A0A3N4D838_9ACTN</name>
<protein>
    <submittedName>
        <fullName evidence="4">Glycyl-glycine endopeptidase ALE-1</fullName>
        <ecNumber evidence="4">3.4.24.75</ecNumber>
    </submittedName>
    <submittedName>
        <fullName evidence="3">M23 family metallopeptidase</fullName>
    </submittedName>
</protein>
<dbReference type="RefSeq" id="WP_095532214.1">
    <property type="nucleotide sequence ID" value="NZ_CAJZDL010000028.1"/>
</dbReference>
<evidence type="ECO:0000313" key="5">
    <source>
        <dbReference type="Proteomes" id="UP000273044"/>
    </source>
</evidence>
<reference evidence="3" key="2">
    <citation type="submission" date="2021-03" db="EMBL/GenBank/DDBJ databases">
        <title>Human Oral Microbial Genomes.</title>
        <authorList>
            <person name="Johnston C.D."/>
            <person name="Chen T."/>
            <person name="Dewhirst F.E."/>
        </authorList>
    </citation>
    <scope>NUCLEOTIDE SEQUENCE</scope>
    <source>
        <strain evidence="3">F0714</strain>
    </source>
</reference>
<evidence type="ECO:0000313" key="3">
    <source>
        <dbReference type="EMBL" id="QUC09949.1"/>
    </source>
</evidence>
<evidence type="ECO:0000256" key="1">
    <source>
        <dbReference type="SAM" id="MobiDB-lite"/>
    </source>
</evidence>
<dbReference type="InterPro" id="IPR016047">
    <property type="entry name" value="M23ase_b-sheet_dom"/>
</dbReference>
<dbReference type="Gene3D" id="2.70.70.10">
    <property type="entry name" value="Glucose Permease (Domain IIA)"/>
    <property type="match status" value="1"/>
</dbReference>
<evidence type="ECO:0000259" key="2">
    <source>
        <dbReference type="Pfam" id="PF01551"/>
    </source>
</evidence>
<dbReference type="EMBL" id="CP072385">
    <property type="protein sequence ID" value="QUC09949.1"/>
    <property type="molecule type" value="Genomic_DNA"/>
</dbReference>
<feature type="region of interest" description="Disordered" evidence="1">
    <location>
        <begin position="54"/>
        <end position="245"/>
    </location>
</feature>
<keyword evidence="5" id="KW-1185">Reference proteome</keyword>
<dbReference type="Proteomes" id="UP000273044">
    <property type="component" value="Chromosome"/>
</dbReference>
<dbReference type="EMBL" id="LR134406">
    <property type="protein sequence ID" value="VEH70042.1"/>
    <property type="molecule type" value="Genomic_DNA"/>
</dbReference>
<dbReference type="AlphaFoldDB" id="A0A3N4D838"/>
<dbReference type="Pfam" id="PF01551">
    <property type="entry name" value="Peptidase_M23"/>
    <property type="match status" value="1"/>
</dbReference>
<feature type="compositionally biased region" description="Low complexity" evidence="1">
    <location>
        <begin position="199"/>
        <end position="243"/>
    </location>
</feature>
<feature type="compositionally biased region" description="Low complexity" evidence="1">
    <location>
        <begin position="74"/>
        <end position="101"/>
    </location>
</feature>
<reference evidence="4 5" key="1">
    <citation type="submission" date="2018-12" db="EMBL/GenBank/DDBJ databases">
        <authorList>
            <consortium name="Pathogen Informatics"/>
        </authorList>
    </citation>
    <scope>NUCLEOTIDE SEQUENCE [LARGE SCALE GENOMIC DNA]</scope>
    <source>
        <strain evidence="4 5">NCTC12967</strain>
    </source>
</reference>
<dbReference type="GeneID" id="64406799"/>
<dbReference type="Proteomes" id="UP000677180">
    <property type="component" value="Chromosome"/>
</dbReference>
<dbReference type="InterPro" id="IPR050570">
    <property type="entry name" value="Cell_wall_metabolism_enzyme"/>
</dbReference>